<evidence type="ECO:0000313" key="2">
    <source>
        <dbReference type="Proteomes" id="UP000243579"/>
    </source>
</evidence>
<reference evidence="1 2" key="1">
    <citation type="journal article" date="2014" name="Genome Biol. Evol.">
        <title>The secreted proteins of Achlya hypogyna and Thraustotheca clavata identify the ancestral oomycete secretome and reveal gene acquisitions by horizontal gene transfer.</title>
        <authorList>
            <person name="Misner I."/>
            <person name="Blouin N."/>
            <person name="Leonard G."/>
            <person name="Richards T.A."/>
            <person name="Lane C.E."/>
        </authorList>
    </citation>
    <scope>NUCLEOTIDE SEQUENCE [LARGE SCALE GENOMIC DNA]</scope>
    <source>
        <strain evidence="1 2">ATCC 48635</strain>
    </source>
</reference>
<gene>
    <name evidence="1" type="ORF">ACHHYP_08472</name>
</gene>
<comment type="caution">
    <text evidence="1">The sequence shown here is derived from an EMBL/GenBank/DDBJ whole genome shotgun (WGS) entry which is preliminary data.</text>
</comment>
<keyword evidence="2" id="KW-1185">Reference proteome</keyword>
<accession>A0A1V9YPI4</accession>
<dbReference type="AlphaFoldDB" id="A0A1V9YPI4"/>
<name>A0A1V9YPI4_ACHHY</name>
<dbReference type="EMBL" id="JNBR01001431">
    <property type="protein sequence ID" value="OQR87609.1"/>
    <property type="molecule type" value="Genomic_DNA"/>
</dbReference>
<sequence length="408" mass="44788">MTYYEAAKVTYQHVVSNESTLGDQLLADVLPGIPPRDDAAECEAAIAAAHDYRQVLDKIKAVLVRRGAVAANVLVVAWNPASAERIVQACARHGPPFWSTREMTTPEELLDELATFLCTGIEHVGCVLLLPEGPWEWLLLGQRLRDVTYDGAMQAAAQSPAVFPLATFAIARDLQPLVAADAAVVEGLVATATTELPMPSSTQHDRRVLEGMSYFEVQSLALAHGVKSSKRRMSKAYMINELLNPHNNVDKLDCEDKISATHDFHQVQDEINEYLADHNYADSSALAVSWSEATISRIARDLKSSTDSAPFWSSITVTTRVTHKQLRDELTAYLCGDIDHVGDVLILPDGAEDWLVLAERLRDLSYDSYLQEITTSAPALASFAVVKDHKFSALSLLPMPSGWATVFE</sequence>
<protein>
    <submittedName>
        <fullName evidence="1">Uncharacterized protein</fullName>
    </submittedName>
</protein>
<evidence type="ECO:0000313" key="1">
    <source>
        <dbReference type="EMBL" id="OQR87609.1"/>
    </source>
</evidence>
<proteinExistence type="predicted"/>
<dbReference type="Proteomes" id="UP000243579">
    <property type="component" value="Unassembled WGS sequence"/>
</dbReference>
<organism evidence="1 2">
    <name type="scientific">Achlya hypogyna</name>
    <name type="common">Oomycete</name>
    <name type="synonym">Protoachlya hypogyna</name>
    <dbReference type="NCBI Taxonomy" id="1202772"/>
    <lineage>
        <taxon>Eukaryota</taxon>
        <taxon>Sar</taxon>
        <taxon>Stramenopiles</taxon>
        <taxon>Oomycota</taxon>
        <taxon>Saprolegniomycetes</taxon>
        <taxon>Saprolegniales</taxon>
        <taxon>Achlyaceae</taxon>
        <taxon>Achlya</taxon>
    </lineage>
</organism>